<dbReference type="Gene3D" id="3.40.50.300">
    <property type="entry name" value="P-loop containing nucleotide triphosphate hydrolases"/>
    <property type="match status" value="1"/>
</dbReference>
<keyword evidence="2" id="KW-0812">Transmembrane</keyword>
<keyword evidence="1" id="KW-0813">Transport</keyword>
<protein>
    <recommendedName>
        <fullName evidence="7">ATP-binding cassette sub-family D member 2</fullName>
    </recommendedName>
</protein>
<dbReference type="InterPro" id="IPR027417">
    <property type="entry name" value="P-loop_NTPase"/>
</dbReference>
<proteinExistence type="predicted"/>
<keyword evidence="4" id="KW-0472">Membrane</keyword>
<keyword evidence="6" id="KW-1185">Reference proteome</keyword>
<evidence type="ECO:0000256" key="1">
    <source>
        <dbReference type="ARBA" id="ARBA00022448"/>
    </source>
</evidence>
<dbReference type="PANTHER" id="PTHR11384:SF67">
    <property type="entry name" value="ATP-BINDING CASSETTE SUB-FAMILY D MEMBER 1"/>
    <property type="match status" value="1"/>
</dbReference>
<reference evidence="5" key="1">
    <citation type="submission" date="2022-03" db="EMBL/GenBank/DDBJ databases">
        <authorList>
            <person name="Martin H S."/>
        </authorList>
    </citation>
    <scope>NUCLEOTIDE SEQUENCE</scope>
</reference>
<feature type="non-terminal residue" evidence="5">
    <location>
        <position position="97"/>
    </location>
</feature>
<dbReference type="EMBL" id="OW152839">
    <property type="protein sequence ID" value="CAH2061084.1"/>
    <property type="molecule type" value="Genomic_DNA"/>
</dbReference>
<name>A0ABN8IQ94_9NEOP</name>
<gene>
    <name evidence="5" type="ORF">IPOD504_LOCUS11297</name>
</gene>
<organism evidence="5 6">
    <name type="scientific">Iphiclides podalirius</name>
    <name type="common">scarce swallowtail</name>
    <dbReference type="NCBI Taxonomy" id="110791"/>
    <lineage>
        <taxon>Eukaryota</taxon>
        <taxon>Metazoa</taxon>
        <taxon>Ecdysozoa</taxon>
        <taxon>Arthropoda</taxon>
        <taxon>Hexapoda</taxon>
        <taxon>Insecta</taxon>
        <taxon>Pterygota</taxon>
        <taxon>Neoptera</taxon>
        <taxon>Endopterygota</taxon>
        <taxon>Lepidoptera</taxon>
        <taxon>Glossata</taxon>
        <taxon>Ditrysia</taxon>
        <taxon>Papilionoidea</taxon>
        <taxon>Papilionidae</taxon>
        <taxon>Papilioninae</taxon>
        <taxon>Iphiclides</taxon>
    </lineage>
</organism>
<evidence type="ECO:0000256" key="4">
    <source>
        <dbReference type="ARBA" id="ARBA00023136"/>
    </source>
</evidence>
<keyword evidence="3" id="KW-1133">Transmembrane helix</keyword>
<dbReference type="PANTHER" id="PTHR11384">
    <property type="entry name" value="ATP-BINDING CASSETTE, SUB-FAMILY D MEMBER"/>
    <property type="match status" value="1"/>
</dbReference>
<evidence type="ECO:0008006" key="7">
    <source>
        <dbReference type="Google" id="ProtNLM"/>
    </source>
</evidence>
<dbReference type="Proteomes" id="UP000837857">
    <property type="component" value="Chromosome 27"/>
</dbReference>
<evidence type="ECO:0000313" key="6">
    <source>
        <dbReference type="Proteomes" id="UP000837857"/>
    </source>
</evidence>
<evidence type="ECO:0000256" key="2">
    <source>
        <dbReference type="ARBA" id="ARBA00022692"/>
    </source>
</evidence>
<accession>A0ABN8IQ94</accession>
<dbReference type="SUPFAM" id="SSF52540">
    <property type="entry name" value="P-loop containing nucleoside triphosphate hydrolases"/>
    <property type="match status" value="1"/>
</dbReference>
<evidence type="ECO:0000313" key="5">
    <source>
        <dbReference type="EMBL" id="CAH2061084.1"/>
    </source>
</evidence>
<sequence length="97" mass="10609">MYMNISRPVYALLDECTSAVSMETEVVMYEEAIKEGITLLSITHRPSVWKYHTHVLEFDGAGGWSFRPLEKDVPAVSLAPSVSSEAASDSVDSGGEQ</sequence>
<dbReference type="InterPro" id="IPR050835">
    <property type="entry name" value="ABC_transporter_sub-D"/>
</dbReference>
<evidence type="ECO:0000256" key="3">
    <source>
        <dbReference type="ARBA" id="ARBA00022989"/>
    </source>
</evidence>